<dbReference type="EMBL" id="JAMTCG010000007">
    <property type="protein sequence ID" value="MCP2162680.1"/>
    <property type="molecule type" value="Genomic_DNA"/>
</dbReference>
<protein>
    <submittedName>
        <fullName evidence="1">Uncharacterized protein</fullName>
    </submittedName>
</protein>
<keyword evidence="2" id="KW-1185">Reference proteome</keyword>
<comment type="caution">
    <text evidence="1">The sequence shown here is derived from an EMBL/GenBank/DDBJ whole genome shotgun (WGS) entry which is preliminary data.</text>
</comment>
<sequence>MTAPEVFQVRDGDGWEVYVTNPAGGWWLLGSVGGSAVDDTLPDGAVRMVSSWWLAAVAEGGDRRG</sequence>
<name>A0ABT1H613_9NOCA</name>
<accession>A0ABT1H613</accession>
<evidence type="ECO:0000313" key="1">
    <source>
        <dbReference type="EMBL" id="MCP2162680.1"/>
    </source>
</evidence>
<evidence type="ECO:0000313" key="2">
    <source>
        <dbReference type="Proteomes" id="UP001205740"/>
    </source>
</evidence>
<dbReference type="RefSeq" id="WP_253656240.1">
    <property type="nucleotide sequence ID" value="NZ_BAAAOE010000002.1"/>
</dbReference>
<gene>
    <name evidence="1" type="ORF">LX12_003888</name>
</gene>
<organism evidence="1 2">
    <name type="scientific">Williamsia serinedens</name>
    <dbReference type="NCBI Taxonomy" id="391736"/>
    <lineage>
        <taxon>Bacteria</taxon>
        <taxon>Bacillati</taxon>
        <taxon>Actinomycetota</taxon>
        <taxon>Actinomycetes</taxon>
        <taxon>Mycobacteriales</taxon>
        <taxon>Nocardiaceae</taxon>
        <taxon>Williamsia</taxon>
    </lineage>
</organism>
<dbReference type="Proteomes" id="UP001205740">
    <property type="component" value="Unassembled WGS sequence"/>
</dbReference>
<reference evidence="1 2" key="1">
    <citation type="submission" date="2022-06" db="EMBL/GenBank/DDBJ databases">
        <title>Genomic Encyclopedia of Archaeal and Bacterial Type Strains, Phase II (KMG-II): from individual species to whole genera.</title>
        <authorList>
            <person name="Goeker M."/>
        </authorList>
    </citation>
    <scope>NUCLEOTIDE SEQUENCE [LARGE SCALE GENOMIC DNA]</scope>
    <source>
        <strain evidence="1 2">DSM 45037</strain>
    </source>
</reference>
<proteinExistence type="predicted"/>